<gene>
    <name evidence="2" type="ORF">QWF21_13205</name>
</gene>
<reference evidence="2 3" key="1">
    <citation type="submission" date="2023-06" db="EMBL/GenBank/DDBJ databases">
        <title>Alkalimonas sp., MEB004 an alkaliphilic bacterium isolated from Lonar Lake, India.</title>
        <authorList>
            <person name="Joshi A."/>
            <person name="Thite S."/>
        </authorList>
    </citation>
    <scope>NUCLEOTIDE SEQUENCE [LARGE SCALE GENOMIC DNA]</scope>
    <source>
        <strain evidence="2 3">MEB004</strain>
    </source>
</reference>
<evidence type="ECO:0000313" key="2">
    <source>
        <dbReference type="EMBL" id="MEE2025204.1"/>
    </source>
</evidence>
<comment type="caution">
    <text evidence="2">The sequence shown here is derived from an EMBL/GenBank/DDBJ whole genome shotgun (WGS) entry which is preliminary data.</text>
</comment>
<feature type="signal peptide" evidence="1">
    <location>
        <begin position="1"/>
        <end position="33"/>
    </location>
</feature>
<evidence type="ECO:0000313" key="3">
    <source>
        <dbReference type="Proteomes" id="UP001339167"/>
    </source>
</evidence>
<keyword evidence="1" id="KW-0732">Signal</keyword>
<evidence type="ECO:0000256" key="1">
    <source>
        <dbReference type="SAM" id="SignalP"/>
    </source>
</evidence>
<sequence>MAMQFQAKRSGWRTMALVFLLCLSGLGYGSAWAEQTNHLYSADVSAEQSRQQWQRAAFEQVVRRVSVDPQVLSHPAIQQERQRANTYVKQFEAIRTEQGAGVRVLIDQQKIQQLFREHQLPIWDSRRPQSLIWLVAQDSRGRQFVNQRQHELIVAVQQQATERMLPLVWPLYDMEDLLSLNETDVWAGFWQQIRSASVRYQADLIITAQLSEQQGESGVQYQLYWQLDQQGRVDRFELQATELTDLAEQWVDDLANQLAERYAVRYTEQSELLNLQVSGVASWADWVQLQRLMSRLPGVERLDLQQWSGQWLQLELQLAIARPEFMALLALEPRLSLLTPSPASGAMSLLPPAVQSSDAILLRFESP</sequence>
<feature type="chain" id="PRO_5046316463" evidence="1">
    <location>
        <begin position="34"/>
        <end position="367"/>
    </location>
</feature>
<proteinExistence type="predicted"/>
<dbReference type="EMBL" id="JAUGZK010000010">
    <property type="protein sequence ID" value="MEE2025204.1"/>
    <property type="molecule type" value="Genomic_DNA"/>
</dbReference>
<dbReference type="Pfam" id="PF09839">
    <property type="entry name" value="DUF2066"/>
    <property type="match status" value="1"/>
</dbReference>
<name>A0ABU7JHM8_9GAMM</name>
<dbReference type="InterPro" id="IPR018642">
    <property type="entry name" value="DUF2066"/>
</dbReference>
<accession>A0ABU7JHM8</accession>
<organism evidence="2 3">
    <name type="scientific">Alkalimonas mucilaginosa</name>
    <dbReference type="NCBI Taxonomy" id="3057676"/>
    <lineage>
        <taxon>Bacteria</taxon>
        <taxon>Pseudomonadati</taxon>
        <taxon>Pseudomonadota</taxon>
        <taxon>Gammaproteobacteria</taxon>
        <taxon>Alkalimonas</taxon>
    </lineage>
</organism>
<keyword evidence="3" id="KW-1185">Reference proteome</keyword>
<protein>
    <submittedName>
        <fullName evidence="2">DUF2066 domain-containing protein</fullName>
    </submittedName>
</protein>
<dbReference type="RefSeq" id="WP_330088521.1">
    <property type="nucleotide sequence ID" value="NZ_JAUGZK010000010.1"/>
</dbReference>
<dbReference type="Proteomes" id="UP001339167">
    <property type="component" value="Unassembled WGS sequence"/>
</dbReference>